<gene>
    <name evidence="1" type="ORF">A3C86_00045</name>
</gene>
<proteinExistence type="predicted"/>
<dbReference type="EMBL" id="MFLD01000003">
    <property type="protein sequence ID" value="OGG60955.1"/>
    <property type="molecule type" value="Genomic_DNA"/>
</dbReference>
<protein>
    <recommendedName>
        <fullName evidence="3">Addiction module toxin RelE</fullName>
    </recommendedName>
</protein>
<reference evidence="1 2" key="1">
    <citation type="journal article" date="2016" name="Nat. Commun.">
        <title>Thousands of microbial genomes shed light on interconnected biogeochemical processes in an aquifer system.</title>
        <authorList>
            <person name="Anantharaman K."/>
            <person name="Brown C.T."/>
            <person name="Hug L.A."/>
            <person name="Sharon I."/>
            <person name="Castelle C.J."/>
            <person name="Probst A.J."/>
            <person name="Thomas B.C."/>
            <person name="Singh A."/>
            <person name="Wilkins M.J."/>
            <person name="Karaoz U."/>
            <person name="Brodie E.L."/>
            <person name="Williams K.H."/>
            <person name="Hubbard S.S."/>
            <person name="Banfield J.F."/>
        </authorList>
    </citation>
    <scope>NUCLEOTIDE SEQUENCE [LARGE SCALE GENOMIC DNA]</scope>
</reference>
<evidence type="ECO:0000313" key="2">
    <source>
        <dbReference type="Proteomes" id="UP000178042"/>
    </source>
</evidence>
<sequence>MIRFLYHEGAEKEIVAQERRFRHLREALKIFERLCEKQFDPTEPQQVIAPAKLHRITQNDLWTMWKIELVIPKSGLRPNQFPRMWFVVKGDIIAVLCLGSHADNYEDIERNRAALERLSDII</sequence>
<accession>A0A1F6DHR6</accession>
<dbReference type="AlphaFoldDB" id="A0A1F6DHR6"/>
<name>A0A1F6DHR6_9BACT</name>
<evidence type="ECO:0000313" key="1">
    <source>
        <dbReference type="EMBL" id="OGG60955.1"/>
    </source>
</evidence>
<comment type="caution">
    <text evidence="1">The sequence shown here is derived from an EMBL/GenBank/DDBJ whole genome shotgun (WGS) entry which is preliminary data.</text>
</comment>
<dbReference type="Proteomes" id="UP000178042">
    <property type="component" value="Unassembled WGS sequence"/>
</dbReference>
<organism evidence="1 2">
    <name type="scientific">Candidatus Kaiserbacteria bacterium RIFCSPHIGHO2_02_FULL_49_16</name>
    <dbReference type="NCBI Taxonomy" id="1798490"/>
    <lineage>
        <taxon>Bacteria</taxon>
        <taxon>Candidatus Kaiseribacteriota</taxon>
    </lineage>
</organism>
<evidence type="ECO:0008006" key="3">
    <source>
        <dbReference type="Google" id="ProtNLM"/>
    </source>
</evidence>